<feature type="transmembrane region" description="Helical" evidence="4">
    <location>
        <begin position="21"/>
        <end position="38"/>
    </location>
</feature>
<name>A0ABP8XWG2_9ACTN</name>
<feature type="transmembrane region" description="Helical" evidence="4">
    <location>
        <begin position="158"/>
        <end position="176"/>
    </location>
</feature>
<evidence type="ECO:0000313" key="6">
    <source>
        <dbReference type="EMBL" id="GAA4715475.1"/>
    </source>
</evidence>
<protein>
    <submittedName>
        <fullName evidence="6">Sensor histidine kinase</fullName>
    </submittedName>
</protein>
<keyword evidence="7" id="KW-1185">Reference proteome</keyword>
<accession>A0ABP8XWG2</accession>
<feature type="transmembrane region" description="Helical" evidence="4">
    <location>
        <begin position="90"/>
        <end position="112"/>
    </location>
</feature>
<feature type="transmembrane region" description="Helical" evidence="4">
    <location>
        <begin position="118"/>
        <end position="146"/>
    </location>
</feature>
<keyword evidence="4" id="KW-0472">Membrane</keyword>
<sequence>MTSLIVVSQEECETPPGGSVRMARLAPLLSGIWLFFLLEPLGEGWRTRDQLSGILGILVTVLFAVAYMALWMRNRADRQKLIAHPAGRPAVLYVGLLVALGTLMTVLLGGYGLASTPYIGVACVMVFPFRVAAPVVLALVGIDIALFAANDWGSSTGLVFGVLAASIAVLGLRMVMERNVELLSAQQENASLAVENERSRFARDLHDILGHSLTVITVKAELAQRMLDVDPERTRAELADLERLSRDALADVRRAVEGYRELTLPGELARARGALAAAEIEAQLPNSADEVPSDLRELFAWTVREGVTNVIRHSGARTCEVRLTPTSAEVRDDGAGCDQPPGFGSGLAGLRERAATVGATVVVRHLSPGFSLQVVRS</sequence>
<evidence type="ECO:0000256" key="2">
    <source>
        <dbReference type="ARBA" id="ARBA00022777"/>
    </source>
</evidence>
<evidence type="ECO:0000313" key="7">
    <source>
        <dbReference type="Proteomes" id="UP001499974"/>
    </source>
</evidence>
<keyword evidence="2 6" id="KW-0418">Kinase</keyword>
<comment type="caution">
    <text evidence="6">The sequence shown here is derived from an EMBL/GenBank/DDBJ whole genome shotgun (WGS) entry which is preliminary data.</text>
</comment>
<dbReference type="PANTHER" id="PTHR24421:SF63">
    <property type="entry name" value="SENSOR HISTIDINE KINASE DESK"/>
    <property type="match status" value="1"/>
</dbReference>
<feature type="domain" description="Signal transduction histidine kinase subgroup 3 dimerisation and phosphoacceptor" evidence="5">
    <location>
        <begin position="197"/>
        <end position="262"/>
    </location>
</feature>
<evidence type="ECO:0000256" key="4">
    <source>
        <dbReference type="SAM" id="Phobius"/>
    </source>
</evidence>
<evidence type="ECO:0000259" key="5">
    <source>
        <dbReference type="Pfam" id="PF07730"/>
    </source>
</evidence>
<dbReference type="Gene3D" id="1.20.5.1930">
    <property type="match status" value="1"/>
</dbReference>
<dbReference type="EMBL" id="BAABKM010000003">
    <property type="protein sequence ID" value="GAA4715475.1"/>
    <property type="molecule type" value="Genomic_DNA"/>
</dbReference>
<dbReference type="InterPro" id="IPR050482">
    <property type="entry name" value="Sensor_HK_TwoCompSys"/>
</dbReference>
<proteinExistence type="predicted"/>
<reference evidence="7" key="1">
    <citation type="journal article" date="2019" name="Int. J. Syst. Evol. Microbiol.">
        <title>The Global Catalogue of Microorganisms (GCM) 10K type strain sequencing project: providing services to taxonomists for standard genome sequencing and annotation.</title>
        <authorList>
            <consortium name="The Broad Institute Genomics Platform"/>
            <consortium name="The Broad Institute Genome Sequencing Center for Infectious Disease"/>
            <person name="Wu L."/>
            <person name="Ma J."/>
        </authorList>
    </citation>
    <scope>NUCLEOTIDE SEQUENCE [LARGE SCALE GENOMIC DNA]</scope>
    <source>
        <strain evidence="7">JCM 18531</strain>
    </source>
</reference>
<dbReference type="CDD" id="cd16917">
    <property type="entry name" value="HATPase_UhpB-NarQ-NarX-like"/>
    <property type="match status" value="1"/>
</dbReference>
<dbReference type="GO" id="GO:0016301">
    <property type="term" value="F:kinase activity"/>
    <property type="evidence" value="ECO:0007669"/>
    <property type="project" value="UniProtKB-KW"/>
</dbReference>
<feature type="transmembrane region" description="Helical" evidence="4">
    <location>
        <begin position="50"/>
        <end position="70"/>
    </location>
</feature>
<dbReference type="SUPFAM" id="SSF55874">
    <property type="entry name" value="ATPase domain of HSP90 chaperone/DNA topoisomerase II/histidine kinase"/>
    <property type="match status" value="1"/>
</dbReference>
<keyword evidence="3" id="KW-0902">Two-component regulatory system</keyword>
<dbReference type="InterPro" id="IPR036890">
    <property type="entry name" value="HATPase_C_sf"/>
</dbReference>
<keyword evidence="4" id="KW-1133">Transmembrane helix</keyword>
<dbReference type="Proteomes" id="UP001499974">
    <property type="component" value="Unassembled WGS sequence"/>
</dbReference>
<gene>
    <name evidence="6" type="ORF">GCM10023349_38760</name>
</gene>
<keyword evidence="1" id="KW-0808">Transferase</keyword>
<evidence type="ECO:0000256" key="3">
    <source>
        <dbReference type="ARBA" id="ARBA00023012"/>
    </source>
</evidence>
<keyword evidence="4" id="KW-0812">Transmembrane</keyword>
<dbReference type="Pfam" id="PF07730">
    <property type="entry name" value="HisKA_3"/>
    <property type="match status" value="1"/>
</dbReference>
<dbReference type="Gene3D" id="3.30.565.10">
    <property type="entry name" value="Histidine kinase-like ATPase, C-terminal domain"/>
    <property type="match status" value="1"/>
</dbReference>
<evidence type="ECO:0000256" key="1">
    <source>
        <dbReference type="ARBA" id="ARBA00022679"/>
    </source>
</evidence>
<organism evidence="6 7">
    <name type="scientific">Nocardioides conyzicola</name>
    <dbReference type="NCBI Taxonomy" id="1651781"/>
    <lineage>
        <taxon>Bacteria</taxon>
        <taxon>Bacillati</taxon>
        <taxon>Actinomycetota</taxon>
        <taxon>Actinomycetes</taxon>
        <taxon>Propionibacteriales</taxon>
        <taxon>Nocardioidaceae</taxon>
        <taxon>Nocardioides</taxon>
    </lineage>
</organism>
<dbReference type="PANTHER" id="PTHR24421">
    <property type="entry name" value="NITRATE/NITRITE SENSOR PROTEIN NARX-RELATED"/>
    <property type="match status" value="1"/>
</dbReference>
<dbReference type="InterPro" id="IPR011712">
    <property type="entry name" value="Sig_transdc_His_kin_sub3_dim/P"/>
</dbReference>